<accession>A0AAD4LPV4</accession>
<evidence type="ECO:0000313" key="2">
    <source>
        <dbReference type="Proteomes" id="UP001201163"/>
    </source>
</evidence>
<dbReference type="EMBL" id="JAKELL010000004">
    <property type="protein sequence ID" value="KAH8999550.1"/>
    <property type="molecule type" value="Genomic_DNA"/>
</dbReference>
<dbReference type="AlphaFoldDB" id="A0AAD4LPV4"/>
<sequence length="278" mass="32098">MVDPFVLAYRRGSDQQYGKPVHATPNYDYSADDHDYDDNLIFLDQHSSMRELFNRALMGMKDLTLIAEVHHYHCAQAGYEAKEVELAKKMDELDKIAQIRRDLEYPVGTVTHKIHLYHNKRVTSPYHTFYILNSPTWTYARYITKVPAGIPIHEDIHAYFGLDECILPHPAFYSDAAGSPPLDPFMDSGYPIGTAAYQVLFYHNEQVTSPYTLFYILNHNTWELAWYIQSVPTGVALLEDIHAYFSLDEHLLPHPAFYSDSPANRNFYLQRIATTQEA</sequence>
<evidence type="ECO:0000313" key="1">
    <source>
        <dbReference type="EMBL" id="KAH8999550.1"/>
    </source>
</evidence>
<organism evidence="1 2">
    <name type="scientific">Lactarius akahatsu</name>
    <dbReference type="NCBI Taxonomy" id="416441"/>
    <lineage>
        <taxon>Eukaryota</taxon>
        <taxon>Fungi</taxon>
        <taxon>Dikarya</taxon>
        <taxon>Basidiomycota</taxon>
        <taxon>Agaricomycotina</taxon>
        <taxon>Agaricomycetes</taxon>
        <taxon>Russulales</taxon>
        <taxon>Russulaceae</taxon>
        <taxon>Lactarius</taxon>
    </lineage>
</organism>
<name>A0AAD4LPV4_9AGAM</name>
<proteinExistence type="predicted"/>
<keyword evidence="2" id="KW-1185">Reference proteome</keyword>
<gene>
    <name evidence="1" type="ORF">EDB92DRAFT_1941187</name>
</gene>
<reference evidence="1" key="1">
    <citation type="submission" date="2022-01" db="EMBL/GenBank/DDBJ databases">
        <title>Comparative genomics reveals a dynamic genome evolution in the ectomycorrhizal milk-cap (Lactarius) mushrooms.</title>
        <authorList>
            <consortium name="DOE Joint Genome Institute"/>
            <person name="Lebreton A."/>
            <person name="Tang N."/>
            <person name="Kuo A."/>
            <person name="LaButti K."/>
            <person name="Drula E."/>
            <person name="Barry K."/>
            <person name="Clum A."/>
            <person name="Lipzen A."/>
            <person name="Mousain D."/>
            <person name="Ng V."/>
            <person name="Wang R."/>
            <person name="Wang X."/>
            <person name="Dai Y."/>
            <person name="Henrissat B."/>
            <person name="Grigoriev I.V."/>
            <person name="Guerin-Laguette A."/>
            <person name="Yu F."/>
            <person name="Martin F.M."/>
        </authorList>
    </citation>
    <scope>NUCLEOTIDE SEQUENCE</scope>
    <source>
        <strain evidence="1">QP</strain>
    </source>
</reference>
<dbReference type="Proteomes" id="UP001201163">
    <property type="component" value="Unassembled WGS sequence"/>
</dbReference>
<comment type="caution">
    <text evidence="1">The sequence shown here is derived from an EMBL/GenBank/DDBJ whole genome shotgun (WGS) entry which is preliminary data.</text>
</comment>
<protein>
    <submittedName>
        <fullName evidence="1">Uncharacterized protein</fullName>
    </submittedName>
</protein>